<keyword evidence="3" id="KW-1185">Reference proteome</keyword>
<reference evidence="2" key="1">
    <citation type="submission" date="2017-09" db="EMBL/GenBank/DDBJ databases">
        <title>Polyketide synthases of a Diaporthe helianthi virulent isolate.</title>
        <authorList>
            <person name="Baroncelli R."/>
        </authorList>
    </citation>
    <scope>NUCLEOTIDE SEQUENCE [LARGE SCALE GENOMIC DNA]</scope>
    <source>
        <strain evidence="2">7/96</strain>
    </source>
</reference>
<name>A0A2P5IA90_DIAHE</name>
<proteinExistence type="predicted"/>
<feature type="compositionally biased region" description="Basic residues" evidence="1">
    <location>
        <begin position="76"/>
        <end position="85"/>
    </location>
</feature>
<dbReference type="EMBL" id="MAVT02000116">
    <property type="protein sequence ID" value="POS79413.1"/>
    <property type="molecule type" value="Genomic_DNA"/>
</dbReference>
<protein>
    <submittedName>
        <fullName evidence="2">Uncharacterized protein</fullName>
    </submittedName>
</protein>
<evidence type="ECO:0000313" key="3">
    <source>
        <dbReference type="Proteomes" id="UP000094444"/>
    </source>
</evidence>
<organism evidence="2 3">
    <name type="scientific">Diaporthe helianthi</name>
    <dbReference type="NCBI Taxonomy" id="158607"/>
    <lineage>
        <taxon>Eukaryota</taxon>
        <taxon>Fungi</taxon>
        <taxon>Dikarya</taxon>
        <taxon>Ascomycota</taxon>
        <taxon>Pezizomycotina</taxon>
        <taxon>Sordariomycetes</taxon>
        <taxon>Sordariomycetidae</taxon>
        <taxon>Diaporthales</taxon>
        <taxon>Diaporthaceae</taxon>
        <taxon>Diaporthe</taxon>
    </lineage>
</organism>
<dbReference type="AlphaFoldDB" id="A0A2P5IA90"/>
<evidence type="ECO:0000313" key="2">
    <source>
        <dbReference type="EMBL" id="POS79413.1"/>
    </source>
</evidence>
<sequence length="85" mass="9845">MADLKLSFNRPIVAEENKRRATEYEASYALWEAASAPQRGPAPESPALTTIRDKAIRDRLEEQRKDYPLKTAFQNHRTRSYHSLN</sequence>
<accession>A0A2P5IA90</accession>
<feature type="region of interest" description="Disordered" evidence="1">
    <location>
        <begin position="62"/>
        <end position="85"/>
    </location>
</feature>
<evidence type="ECO:0000256" key="1">
    <source>
        <dbReference type="SAM" id="MobiDB-lite"/>
    </source>
</evidence>
<gene>
    <name evidence="2" type="ORF">DHEL01_v202207</name>
</gene>
<comment type="caution">
    <text evidence="2">The sequence shown here is derived from an EMBL/GenBank/DDBJ whole genome shotgun (WGS) entry which is preliminary data.</text>
</comment>
<dbReference type="InParanoid" id="A0A2P5IA90"/>
<dbReference type="Proteomes" id="UP000094444">
    <property type="component" value="Unassembled WGS sequence"/>
</dbReference>